<dbReference type="AlphaFoldDB" id="A0AAI8G6L8"/>
<name>A0AAI8G6L8_9FLAO</name>
<reference evidence="3 4" key="1">
    <citation type="journal article" date="2016" name="J. Zhejiang Univ. Sci. B">
        <title>Antibiotic resistance mechanisms of Myroides sp.</title>
        <authorList>
            <person name="Hu S."/>
            <person name="Yuan S."/>
            <person name="Qu H."/>
            <person name="Jiang T."/>
            <person name="Zhou Y."/>
            <person name="Wang M."/>
            <person name="Ming D."/>
        </authorList>
    </citation>
    <scope>NUCLEOTIDE SEQUENCE [LARGE SCALE GENOMIC DNA]</scope>
    <source>
        <strain evidence="3 4">PR63039</strain>
    </source>
</reference>
<feature type="signal peptide" evidence="1">
    <location>
        <begin position="1"/>
        <end position="21"/>
    </location>
</feature>
<dbReference type="Pfam" id="PF03372">
    <property type="entry name" value="Exo_endo_phos"/>
    <property type="match status" value="1"/>
</dbReference>
<sequence length="264" mass="29847">MRSILKIVLLCVCTVVTYAQKTNSGLPVKLKFLTYNVGHFNQGKLGGFQGEGEIATAQMKAWRKWIGDMGADIMIVNEWNEKFDKDGKIDATEELLKPYYNNIYFGVKNEWIFNGIATNYKLENIRQVDWFGQYYAVVGDIMINNKPVTILSTHIPWQVEWHEKAVDKLIAELSKYERFICLGDFNAKNSTFERLKLLGYNVASGGAQGWFTTAPGGKMNGKIDVNIDNIVTSRNIKIMKVEAPNTGLNDLDHLPVLAEIIISE</sequence>
<proteinExistence type="predicted"/>
<dbReference type="GO" id="GO:0003824">
    <property type="term" value="F:catalytic activity"/>
    <property type="evidence" value="ECO:0007669"/>
    <property type="project" value="InterPro"/>
</dbReference>
<evidence type="ECO:0000313" key="4">
    <source>
        <dbReference type="Proteomes" id="UP000069030"/>
    </source>
</evidence>
<feature type="chain" id="PRO_5042555754" description="Endonuclease/exonuclease/phosphatase domain-containing protein" evidence="1">
    <location>
        <begin position="22"/>
        <end position="264"/>
    </location>
</feature>
<evidence type="ECO:0000259" key="2">
    <source>
        <dbReference type="Pfam" id="PF03372"/>
    </source>
</evidence>
<dbReference type="SUPFAM" id="SSF56219">
    <property type="entry name" value="DNase I-like"/>
    <property type="match status" value="1"/>
</dbReference>
<feature type="domain" description="Endonuclease/exonuclease/phosphatase" evidence="2">
    <location>
        <begin position="33"/>
        <end position="239"/>
    </location>
</feature>
<accession>A0AAI8G6L8</accession>
<keyword evidence="1" id="KW-0732">Signal</keyword>
<dbReference type="Proteomes" id="UP000069030">
    <property type="component" value="Chromosome"/>
</dbReference>
<dbReference type="EMBL" id="CP013690">
    <property type="protein sequence ID" value="ALU27936.1"/>
    <property type="molecule type" value="Genomic_DNA"/>
</dbReference>
<organism evidence="3 4">
    <name type="scientific">Myroides odoratimimus</name>
    <dbReference type="NCBI Taxonomy" id="76832"/>
    <lineage>
        <taxon>Bacteria</taxon>
        <taxon>Pseudomonadati</taxon>
        <taxon>Bacteroidota</taxon>
        <taxon>Flavobacteriia</taxon>
        <taxon>Flavobacteriales</taxon>
        <taxon>Flavobacteriaceae</taxon>
        <taxon>Myroides</taxon>
    </lineage>
</organism>
<dbReference type="InterPro" id="IPR036691">
    <property type="entry name" value="Endo/exonu/phosph_ase_sf"/>
</dbReference>
<evidence type="ECO:0000313" key="3">
    <source>
        <dbReference type="EMBL" id="ALU27936.1"/>
    </source>
</evidence>
<protein>
    <recommendedName>
        <fullName evidence="2">Endonuclease/exonuclease/phosphatase domain-containing protein</fullName>
    </recommendedName>
</protein>
<gene>
    <name evidence="3" type="ORF">AS202_18065</name>
</gene>
<dbReference type="KEGG" id="mod:AS202_18065"/>
<evidence type="ECO:0000256" key="1">
    <source>
        <dbReference type="SAM" id="SignalP"/>
    </source>
</evidence>
<dbReference type="Gene3D" id="3.60.10.10">
    <property type="entry name" value="Endonuclease/exonuclease/phosphatase"/>
    <property type="match status" value="1"/>
</dbReference>
<dbReference type="InterPro" id="IPR005135">
    <property type="entry name" value="Endo/exonuclease/phosphatase"/>
</dbReference>